<evidence type="ECO:0000256" key="1">
    <source>
        <dbReference type="SAM" id="SignalP"/>
    </source>
</evidence>
<keyword evidence="1" id="KW-0732">Signal</keyword>
<name>A0A809SAQ3_9PROT</name>
<dbReference type="Proteomes" id="UP000463939">
    <property type="component" value="Chromosome"/>
</dbReference>
<protein>
    <recommendedName>
        <fullName evidence="4">DUF4424 domain-containing protein</fullName>
    </recommendedName>
</protein>
<dbReference type="EMBL" id="AP021881">
    <property type="protein sequence ID" value="BBP01782.1"/>
    <property type="molecule type" value="Genomic_DNA"/>
</dbReference>
<dbReference type="AlphaFoldDB" id="A0A809SAQ3"/>
<gene>
    <name evidence="2" type="ORF">SFSGTM_24900</name>
</gene>
<keyword evidence="3" id="KW-1185">Reference proteome</keyword>
<organism evidence="2 3">
    <name type="scientific">Sulfuriferula nivalis</name>
    <dbReference type="NCBI Taxonomy" id="2675298"/>
    <lineage>
        <taxon>Bacteria</taxon>
        <taxon>Pseudomonadati</taxon>
        <taxon>Pseudomonadota</taxon>
        <taxon>Betaproteobacteria</taxon>
        <taxon>Nitrosomonadales</taxon>
        <taxon>Sulfuricellaceae</taxon>
        <taxon>Sulfuriferula</taxon>
    </lineage>
</organism>
<evidence type="ECO:0008006" key="4">
    <source>
        <dbReference type="Google" id="ProtNLM"/>
    </source>
</evidence>
<sequence length="218" mass="24975">MRYKLIILGMMLSVHAWAATMTELDYQDSDAGTPAYRTRILVTPDFLRMDTGIDADNFALLYRATGKLYNVSRDDHQVYLYDTQAPKITLPKPWKITQHVTQINTSTHRFDWAVNGNHCGEITATSKLQADTAVALQQYWRALALSQWKTWQRTPDDVRNQCDLARYVVAIPFVFQYGLPLSDEASDGRSRHYQSDSVVPLRAELFVLPADYKVIKVQ</sequence>
<proteinExistence type="predicted"/>
<evidence type="ECO:0000313" key="2">
    <source>
        <dbReference type="EMBL" id="BBP01782.1"/>
    </source>
</evidence>
<reference evidence="3" key="1">
    <citation type="submission" date="2019-11" db="EMBL/GenBank/DDBJ databases">
        <title>Isolation and characterization of a novel species in the genus Sulfuriferula.</title>
        <authorList>
            <person name="Mochizuki J."/>
            <person name="Kojima H."/>
            <person name="Fukui M."/>
        </authorList>
    </citation>
    <scope>NUCLEOTIDE SEQUENCE [LARGE SCALE GENOMIC DNA]</scope>
    <source>
        <strain evidence="3">SGTM</strain>
    </source>
</reference>
<accession>A0A809SAQ3</accession>
<dbReference type="KEGG" id="sniv:SFSGTM_24900"/>
<feature type="chain" id="PRO_5032982466" description="DUF4424 domain-containing protein" evidence="1">
    <location>
        <begin position="19"/>
        <end position="218"/>
    </location>
</feature>
<feature type="signal peptide" evidence="1">
    <location>
        <begin position="1"/>
        <end position="18"/>
    </location>
</feature>
<dbReference type="RefSeq" id="WP_162085507.1">
    <property type="nucleotide sequence ID" value="NZ_AP021881.1"/>
</dbReference>
<evidence type="ECO:0000313" key="3">
    <source>
        <dbReference type="Proteomes" id="UP000463939"/>
    </source>
</evidence>